<dbReference type="Proteomes" id="UP000316095">
    <property type="component" value="Unassembled WGS sequence"/>
</dbReference>
<keyword evidence="2" id="KW-1185">Reference proteome</keyword>
<evidence type="ECO:0000313" key="1">
    <source>
        <dbReference type="EMBL" id="TWT62476.1"/>
    </source>
</evidence>
<protein>
    <submittedName>
        <fullName evidence="1">Tetratricopeptide repeat protein</fullName>
    </submittedName>
</protein>
<dbReference type="InterPro" id="IPR011990">
    <property type="entry name" value="TPR-like_helical_dom_sf"/>
</dbReference>
<dbReference type="AlphaFoldDB" id="A0A5C5XH27"/>
<accession>A0A5C5XH27</accession>
<reference evidence="1 2" key="1">
    <citation type="submission" date="2019-02" db="EMBL/GenBank/DDBJ databases">
        <title>Deep-cultivation of Planctomycetes and their phenomic and genomic characterization uncovers novel biology.</title>
        <authorList>
            <person name="Wiegand S."/>
            <person name="Jogler M."/>
            <person name="Boedeker C."/>
            <person name="Pinto D."/>
            <person name="Vollmers J."/>
            <person name="Rivas-Marin E."/>
            <person name="Kohn T."/>
            <person name="Peeters S.H."/>
            <person name="Heuer A."/>
            <person name="Rast P."/>
            <person name="Oberbeckmann S."/>
            <person name="Bunk B."/>
            <person name="Jeske O."/>
            <person name="Meyerdierks A."/>
            <person name="Storesund J.E."/>
            <person name="Kallscheuer N."/>
            <person name="Luecker S."/>
            <person name="Lage O.M."/>
            <person name="Pohl T."/>
            <person name="Merkel B.J."/>
            <person name="Hornburger P."/>
            <person name="Mueller R.-W."/>
            <person name="Bruemmer F."/>
            <person name="Labrenz M."/>
            <person name="Spormann A.M."/>
            <person name="Op Den Camp H."/>
            <person name="Overmann J."/>
            <person name="Amann R."/>
            <person name="Jetten M.S.M."/>
            <person name="Mascher T."/>
            <person name="Medema M.H."/>
            <person name="Devos D.P."/>
            <person name="Kaster A.-K."/>
            <person name="Ovreas L."/>
            <person name="Rohde M."/>
            <person name="Galperin M.Y."/>
            <person name="Jogler C."/>
        </authorList>
    </citation>
    <scope>NUCLEOTIDE SEQUENCE [LARGE SCALE GENOMIC DNA]</scope>
    <source>
        <strain evidence="1 2">Pan54</strain>
    </source>
</reference>
<dbReference type="OrthoDB" id="281483at2"/>
<name>A0A5C5XH27_9PLAN</name>
<dbReference type="RefSeq" id="WP_146504325.1">
    <property type="nucleotide sequence ID" value="NZ_SJPG01000001.1"/>
</dbReference>
<dbReference type="Gene3D" id="1.25.40.10">
    <property type="entry name" value="Tetratricopeptide repeat domain"/>
    <property type="match status" value="1"/>
</dbReference>
<dbReference type="Pfam" id="PF14559">
    <property type="entry name" value="TPR_19"/>
    <property type="match status" value="1"/>
</dbReference>
<organism evidence="1 2">
    <name type="scientific">Rubinisphaera italica</name>
    <dbReference type="NCBI Taxonomy" id="2527969"/>
    <lineage>
        <taxon>Bacteria</taxon>
        <taxon>Pseudomonadati</taxon>
        <taxon>Planctomycetota</taxon>
        <taxon>Planctomycetia</taxon>
        <taxon>Planctomycetales</taxon>
        <taxon>Planctomycetaceae</taxon>
        <taxon>Rubinisphaera</taxon>
    </lineage>
</organism>
<gene>
    <name evidence="1" type="ORF">Pan54_32180</name>
</gene>
<dbReference type="SUPFAM" id="SSF48452">
    <property type="entry name" value="TPR-like"/>
    <property type="match status" value="1"/>
</dbReference>
<comment type="caution">
    <text evidence="1">The sequence shown here is derived from an EMBL/GenBank/DDBJ whole genome shotgun (WGS) entry which is preliminary data.</text>
</comment>
<proteinExistence type="predicted"/>
<evidence type="ECO:0000313" key="2">
    <source>
        <dbReference type="Proteomes" id="UP000316095"/>
    </source>
</evidence>
<dbReference type="EMBL" id="SJPG01000001">
    <property type="protein sequence ID" value="TWT62476.1"/>
    <property type="molecule type" value="Genomic_DNA"/>
</dbReference>
<sequence>MSDLNTLYDEATKLKDVGDLEGAVAKLREILVQDDKYVLAHTALAVHLQKLGHNEQALAHAKKVVEIEPDDPFSHAQLSVISQRCGMINEAEDALAQSNNMGAGGCGSH</sequence>